<dbReference type="AlphaFoldDB" id="A0A556MGL6"/>
<keyword evidence="2" id="KW-1185">Reference proteome</keyword>
<sequence length="357" mass="39302">ANSDTLHWATAGVNPGFDWSEFEPCGSGSTSNPSGDRRFVQSAGPFTLRPGAVNNITVGIVYARSFEGEIFSSVNALKTADTKAQALFDNCFRILEPPSAPVMTIQEMGNELILMLDNPVNSNNYQEQYKEIDKIGIIDPNGAGDTTSTGSPIIYDKYYRFEGYQIYQLKNAQVGITDLDDQTVARLVAQCDVKNGVKRLINFEFDEELGYSFPVEKVKGTDLGIQHTFRVTEDLFASGDRKLVNFKTYYYLAVAYGYNNYKQYDPTDPAHLDGQKKPYLRSRINADGTPLVGIAAIPHNVSPELGGSQANSVYGQTPRITRLDGIGNGGRELQLTTASENAIVANGFKGELEYDYN</sequence>
<feature type="non-terminal residue" evidence="1">
    <location>
        <position position="1"/>
    </location>
</feature>
<evidence type="ECO:0000313" key="1">
    <source>
        <dbReference type="EMBL" id="TSJ38945.1"/>
    </source>
</evidence>
<gene>
    <name evidence="1" type="ORF">FO442_18640</name>
</gene>
<evidence type="ECO:0000313" key="2">
    <source>
        <dbReference type="Proteomes" id="UP000316008"/>
    </source>
</evidence>
<dbReference type="Proteomes" id="UP000316008">
    <property type="component" value="Unassembled WGS sequence"/>
</dbReference>
<comment type="caution">
    <text evidence="1">The sequence shown here is derived from an EMBL/GenBank/DDBJ whole genome shotgun (WGS) entry which is preliminary data.</text>
</comment>
<organism evidence="1 2">
    <name type="scientific">Fluviicola chungangensis</name>
    <dbReference type="NCBI Taxonomy" id="2597671"/>
    <lineage>
        <taxon>Bacteria</taxon>
        <taxon>Pseudomonadati</taxon>
        <taxon>Bacteroidota</taxon>
        <taxon>Flavobacteriia</taxon>
        <taxon>Flavobacteriales</taxon>
        <taxon>Crocinitomicaceae</taxon>
        <taxon>Fluviicola</taxon>
    </lineage>
</organism>
<reference evidence="1 2" key="1">
    <citation type="submission" date="2019-07" db="EMBL/GenBank/DDBJ databases">
        <authorList>
            <person name="Huq M.A."/>
        </authorList>
    </citation>
    <scope>NUCLEOTIDE SEQUENCE [LARGE SCALE GENOMIC DNA]</scope>
    <source>
        <strain evidence="1 2">MAH-3</strain>
    </source>
</reference>
<accession>A0A556MGL6</accession>
<feature type="non-terminal residue" evidence="1">
    <location>
        <position position="357"/>
    </location>
</feature>
<proteinExistence type="predicted"/>
<name>A0A556MGL6_9FLAO</name>
<protein>
    <submittedName>
        <fullName evidence="1">T9SS C-terminal target domain-containing protein</fullName>
    </submittedName>
</protein>
<dbReference type="EMBL" id="VLPL01000019">
    <property type="protein sequence ID" value="TSJ38945.1"/>
    <property type="molecule type" value="Genomic_DNA"/>
</dbReference>